<proteinExistence type="predicted"/>
<dbReference type="FunFam" id="3.40.50.10190:FF:000049">
    <property type="entry name" value="RNA Polymerase II CTD phosphatase Fcp1"/>
    <property type="match status" value="1"/>
</dbReference>
<feature type="compositionally biased region" description="Acidic residues" evidence="11">
    <location>
        <begin position="625"/>
        <end position="648"/>
    </location>
</feature>
<accession>A0A0P1KNQ6</accession>
<dbReference type="NCBIfam" id="TIGR02250">
    <property type="entry name" value="FCP1_euk"/>
    <property type="match status" value="1"/>
</dbReference>
<organism evidence="14 15">
    <name type="scientific">Lachancea quebecensis</name>
    <dbReference type="NCBI Taxonomy" id="1654605"/>
    <lineage>
        <taxon>Eukaryota</taxon>
        <taxon>Fungi</taxon>
        <taxon>Dikarya</taxon>
        <taxon>Ascomycota</taxon>
        <taxon>Saccharomycotina</taxon>
        <taxon>Saccharomycetes</taxon>
        <taxon>Saccharomycetales</taxon>
        <taxon>Saccharomycetaceae</taxon>
        <taxon>Lachancea</taxon>
    </lineage>
</organism>
<dbReference type="CDD" id="cd07521">
    <property type="entry name" value="HAD_FCP1-like"/>
    <property type="match status" value="1"/>
</dbReference>
<evidence type="ECO:0000256" key="7">
    <source>
        <dbReference type="ARBA" id="ARBA00047761"/>
    </source>
</evidence>
<dbReference type="GO" id="GO:0005634">
    <property type="term" value="C:nucleus"/>
    <property type="evidence" value="ECO:0007669"/>
    <property type="project" value="UniProtKB-SubCell"/>
</dbReference>
<evidence type="ECO:0000256" key="3">
    <source>
        <dbReference type="ARBA" id="ARBA00022801"/>
    </source>
</evidence>
<keyword evidence="10" id="KW-0175">Coiled coil</keyword>
<evidence type="ECO:0000256" key="9">
    <source>
        <dbReference type="RuleBase" id="RU366066"/>
    </source>
</evidence>
<keyword evidence="15" id="KW-1185">Reference proteome</keyword>
<evidence type="ECO:0000256" key="1">
    <source>
        <dbReference type="ARBA" id="ARBA00004123"/>
    </source>
</evidence>
<evidence type="ECO:0000256" key="8">
    <source>
        <dbReference type="ARBA" id="ARBA00048336"/>
    </source>
</evidence>
<evidence type="ECO:0000259" key="13">
    <source>
        <dbReference type="PROSITE" id="PS50969"/>
    </source>
</evidence>
<dbReference type="FunFam" id="3.40.50.1000:FF:000142">
    <property type="entry name" value="Similar to FCP1-like phosphatase"/>
    <property type="match status" value="1"/>
</dbReference>
<name>A0A0P1KNQ6_9SACH</name>
<dbReference type="SUPFAM" id="SSF52113">
    <property type="entry name" value="BRCT domain"/>
    <property type="match status" value="1"/>
</dbReference>
<dbReference type="EC" id="3.1.3.16" evidence="2 9"/>
<keyword evidence="3 9" id="KW-0378">Hydrolase</keyword>
<feature type="coiled-coil region" evidence="10">
    <location>
        <begin position="358"/>
        <end position="396"/>
    </location>
</feature>
<dbReference type="Gene3D" id="1.10.287.10">
    <property type="entry name" value="S15/NS1, RNA-binding"/>
    <property type="match status" value="1"/>
</dbReference>
<dbReference type="InterPro" id="IPR036420">
    <property type="entry name" value="BRCT_dom_sf"/>
</dbReference>
<dbReference type="PANTHER" id="PTHR23081">
    <property type="entry name" value="RNA POLYMERASE II CTD PHOSPHATASE"/>
    <property type="match status" value="1"/>
</dbReference>
<feature type="domain" description="BRCT" evidence="12">
    <location>
        <begin position="481"/>
        <end position="575"/>
    </location>
</feature>
<dbReference type="SUPFAM" id="SSF56784">
    <property type="entry name" value="HAD-like"/>
    <property type="match status" value="1"/>
</dbReference>
<dbReference type="Proteomes" id="UP000236544">
    <property type="component" value="Unassembled WGS sequence"/>
</dbReference>
<comment type="catalytic activity">
    <reaction evidence="8 9">
        <text>O-phospho-L-threonyl-[protein] + H2O = L-threonyl-[protein] + phosphate</text>
        <dbReference type="Rhea" id="RHEA:47004"/>
        <dbReference type="Rhea" id="RHEA-COMP:11060"/>
        <dbReference type="Rhea" id="RHEA-COMP:11605"/>
        <dbReference type="ChEBI" id="CHEBI:15377"/>
        <dbReference type="ChEBI" id="CHEBI:30013"/>
        <dbReference type="ChEBI" id="CHEBI:43474"/>
        <dbReference type="ChEBI" id="CHEBI:61977"/>
        <dbReference type="EC" id="3.1.3.16"/>
    </reaction>
</comment>
<feature type="compositionally biased region" description="Low complexity" evidence="11">
    <location>
        <begin position="692"/>
        <end position="703"/>
    </location>
</feature>
<gene>
    <name evidence="14" type="ORF">LAQU0_S03e02300g</name>
</gene>
<dbReference type="Pfam" id="PF03031">
    <property type="entry name" value="NIF"/>
    <property type="match status" value="1"/>
</dbReference>
<dbReference type="InterPro" id="IPR036412">
    <property type="entry name" value="HAD-like_sf"/>
</dbReference>
<dbReference type="Gene3D" id="3.40.50.10190">
    <property type="entry name" value="BRCT domain"/>
    <property type="match status" value="1"/>
</dbReference>
<evidence type="ECO:0000313" key="15">
    <source>
        <dbReference type="Proteomes" id="UP000236544"/>
    </source>
</evidence>
<dbReference type="EMBL" id="LN890565">
    <property type="protein sequence ID" value="CUS21425.1"/>
    <property type="molecule type" value="Genomic_DNA"/>
</dbReference>
<dbReference type="InterPro" id="IPR004274">
    <property type="entry name" value="FCP1_dom"/>
</dbReference>
<dbReference type="PANTHER" id="PTHR23081:SF36">
    <property type="entry name" value="RNA POLYMERASE II SUBUNIT A C-TERMINAL DOMAIN PHOSPHATASE"/>
    <property type="match status" value="1"/>
</dbReference>
<dbReference type="AlphaFoldDB" id="A0A0P1KNQ6"/>
<dbReference type="CDD" id="cd17729">
    <property type="entry name" value="BRCT_CTDP1"/>
    <property type="match status" value="1"/>
</dbReference>
<comment type="catalytic activity">
    <reaction evidence="7 9">
        <text>O-phospho-L-seryl-[protein] + H2O = L-seryl-[protein] + phosphate</text>
        <dbReference type="Rhea" id="RHEA:20629"/>
        <dbReference type="Rhea" id="RHEA-COMP:9863"/>
        <dbReference type="Rhea" id="RHEA-COMP:11604"/>
        <dbReference type="ChEBI" id="CHEBI:15377"/>
        <dbReference type="ChEBI" id="CHEBI:29999"/>
        <dbReference type="ChEBI" id="CHEBI:43474"/>
        <dbReference type="ChEBI" id="CHEBI:83421"/>
        <dbReference type="EC" id="3.1.3.16"/>
    </reaction>
</comment>
<dbReference type="Gene3D" id="3.40.50.1000">
    <property type="entry name" value="HAD superfamily/HAD-like"/>
    <property type="match status" value="1"/>
</dbReference>
<dbReference type="InterPro" id="IPR001357">
    <property type="entry name" value="BRCT_dom"/>
</dbReference>
<evidence type="ECO:0000259" key="12">
    <source>
        <dbReference type="PROSITE" id="PS50172"/>
    </source>
</evidence>
<dbReference type="PROSITE" id="PS50172">
    <property type="entry name" value="BRCT"/>
    <property type="match status" value="1"/>
</dbReference>
<reference evidence="15" key="1">
    <citation type="submission" date="2015-10" db="EMBL/GenBank/DDBJ databases">
        <authorList>
            <person name="Devillers H."/>
        </authorList>
    </citation>
    <scope>NUCLEOTIDE SEQUENCE [LARGE SCALE GENOMIC DNA]</scope>
</reference>
<evidence type="ECO:0000256" key="10">
    <source>
        <dbReference type="SAM" id="Coils"/>
    </source>
</evidence>
<comment type="function">
    <text evidence="9">This promotes the activity of RNA polymerase II.</text>
</comment>
<evidence type="ECO:0000313" key="14">
    <source>
        <dbReference type="EMBL" id="CUS21425.1"/>
    </source>
</evidence>
<protein>
    <recommendedName>
        <fullName evidence="6 9">RNA polymerase II subunit A C-terminal domain phosphatase</fullName>
        <ecNumber evidence="2 9">3.1.3.16</ecNumber>
    </recommendedName>
</protein>
<evidence type="ECO:0000256" key="4">
    <source>
        <dbReference type="ARBA" id="ARBA00022912"/>
    </source>
</evidence>
<keyword evidence="4" id="KW-0904">Protein phosphatase</keyword>
<evidence type="ECO:0000256" key="6">
    <source>
        <dbReference type="ARBA" id="ARBA00040602"/>
    </source>
</evidence>
<dbReference type="InterPro" id="IPR023214">
    <property type="entry name" value="HAD_sf"/>
</dbReference>
<comment type="subcellular location">
    <subcellularLocation>
        <location evidence="1 9">Nucleus</location>
    </subcellularLocation>
</comment>
<feature type="region of interest" description="Disordered" evidence="11">
    <location>
        <begin position="622"/>
        <end position="734"/>
    </location>
</feature>
<dbReference type="InterPro" id="IPR011947">
    <property type="entry name" value="FCP1_euk"/>
</dbReference>
<dbReference type="SMART" id="SM00292">
    <property type="entry name" value="BRCT"/>
    <property type="match status" value="1"/>
</dbReference>
<dbReference type="GO" id="GO:0008420">
    <property type="term" value="F:RNA polymerase II CTD heptapeptide repeat phosphatase activity"/>
    <property type="evidence" value="ECO:0007669"/>
    <property type="project" value="UniProtKB-UniRule"/>
</dbReference>
<evidence type="ECO:0000256" key="5">
    <source>
        <dbReference type="ARBA" id="ARBA00023242"/>
    </source>
</evidence>
<dbReference type="SMART" id="SM00577">
    <property type="entry name" value="CPDc"/>
    <property type="match status" value="1"/>
</dbReference>
<dbReference type="InterPro" id="IPR039189">
    <property type="entry name" value="Fcp1"/>
</dbReference>
<keyword evidence="5 9" id="KW-0539">Nucleus</keyword>
<sequence length="745" mass="84622">MTTPIRLPSNLPFPVTIAKLCVSTGDSVKKGQRLFVYKYWELQDIITAPNEEAPKKKRRVDLIGTFDSPVEGTLVSLNIGLGDEFVNDANVIAEVSQLCSHEVTYGGLCVVCGKTVEEDDQSAPDNGFSNSKLTVAHNNTNIKVSERQAATIEKTAQKHLRKHKKLVLVVDLDQTVIHCGVDPTIQEWANDPSNPNYDALKNVKTFSLDEDPILPPFYMGPRPPPRKCQYYVKLRPGLQEFFDKIAPHFELHIYTMATRAYALEIAKIIDPAGELFGDRILSRDENGSLTHKSLERLFPMDQSMVVIIDDRGDVWSWCENLIKVVPYNFFVGVGDINSNFLPRQQNSMLHLGRRNRKKAEEEELITDIMDTEKKLQEKIDQEVKKQEEKFNKINEENQPERPISKEDLTKKLEHNASLEVQQQNRPLAELQKHMNNQKLLIDDDDELPHLSNILLSVHKTYYDKLAEQGQPPDIKKLMPEMKSRVFEGCHFVFSGLIPLGTNVRQADIVLWTNMFGAKTSVDVDEYTTHVITKTPGTFKARLAKTFNPNIRVIHPDWIFECLVKWARVNEKPYELITEQDVSPEELEEFKKRLDKKKQSEQALSESVQQEAAQELNLLTGNDLWLDNDDDEMDEFLNDEDGNDDEEEAAKDLGEQQNNKPPGADLSKSSSHESRTVELSSDDFAEHNGGKVADAAPDSQQQAAKRSLDTVEAETPHKRRNLNTGDTANENDDEDLEAELLLELEN</sequence>
<dbReference type="OrthoDB" id="10249888at2759"/>
<feature type="domain" description="FCP1 homology" evidence="13">
    <location>
        <begin position="161"/>
        <end position="348"/>
    </location>
</feature>
<dbReference type="PROSITE" id="PS50969">
    <property type="entry name" value="FCP1"/>
    <property type="match status" value="1"/>
</dbReference>
<evidence type="ECO:0000256" key="11">
    <source>
        <dbReference type="SAM" id="MobiDB-lite"/>
    </source>
</evidence>
<dbReference type="Pfam" id="PF00533">
    <property type="entry name" value="BRCT"/>
    <property type="match status" value="1"/>
</dbReference>
<evidence type="ECO:0000256" key="2">
    <source>
        <dbReference type="ARBA" id="ARBA00013081"/>
    </source>
</evidence>